<organism evidence="1">
    <name type="scientific">uncultured Caudovirales phage</name>
    <dbReference type="NCBI Taxonomy" id="2100421"/>
    <lineage>
        <taxon>Viruses</taxon>
        <taxon>Duplodnaviria</taxon>
        <taxon>Heunggongvirae</taxon>
        <taxon>Uroviricota</taxon>
        <taxon>Caudoviricetes</taxon>
        <taxon>Peduoviridae</taxon>
        <taxon>Maltschvirus</taxon>
        <taxon>Maltschvirus maltsch</taxon>
    </lineage>
</organism>
<sequence>MIKTVKSAPITLASTFPLVETTSDYFIPLCPKCGETYTHQGAVHIYDRNAEDAPLGRYVVCSASTATVIHNTPMVDNPSRRRDGLSIEMDCEQCGPVGRLTVFQHKGQTLVGWQK</sequence>
<evidence type="ECO:0000313" key="1">
    <source>
        <dbReference type="EMBL" id="CAB4131825.1"/>
    </source>
</evidence>
<reference evidence="1" key="1">
    <citation type="submission" date="2020-04" db="EMBL/GenBank/DDBJ databases">
        <authorList>
            <person name="Chiriac C."/>
            <person name="Salcher M."/>
            <person name="Ghai R."/>
            <person name="Kavagutti S V."/>
        </authorList>
    </citation>
    <scope>NUCLEOTIDE SEQUENCE</scope>
</reference>
<proteinExistence type="predicted"/>
<protein>
    <submittedName>
        <fullName evidence="1">Uncharacterized protein</fullName>
    </submittedName>
</protein>
<name>A0A6J5LCM6_9CAUD</name>
<accession>A0A6J5LCM6</accession>
<gene>
    <name evidence="1" type="ORF">UFOVP125_35</name>
</gene>
<dbReference type="EMBL" id="LR796253">
    <property type="protein sequence ID" value="CAB4131825.1"/>
    <property type="molecule type" value="Genomic_DNA"/>
</dbReference>